<dbReference type="Pfam" id="PF25267">
    <property type="entry name" value="TANGO6_N"/>
    <property type="match status" value="1"/>
</dbReference>
<dbReference type="PANTHER" id="PTHR20959">
    <property type="entry name" value="TRANSPORT AND GOLGI ORGANIZATION PROTEIN 6 FAMILY MEMBER"/>
    <property type="match status" value="1"/>
</dbReference>
<feature type="domain" description="RNA polymerase II assembly factor Rtp1 C-terminal" evidence="3">
    <location>
        <begin position="845"/>
        <end position="958"/>
    </location>
</feature>
<feature type="region of interest" description="Disordered" evidence="2">
    <location>
        <begin position="813"/>
        <end position="834"/>
    </location>
</feature>
<dbReference type="InterPro" id="IPR057347">
    <property type="entry name" value="TANGO6_N"/>
</dbReference>
<reference evidence="6" key="1">
    <citation type="journal article" date="2023" name="PLoS Negl. Trop. Dis.">
        <title>A genome sequence for Biomphalaria pfeifferi, the major vector snail for the human-infecting parasite Schistosoma mansoni.</title>
        <authorList>
            <person name="Bu L."/>
            <person name="Lu L."/>
            <person name="Laidemitt M.R."/>
            <person name="Zhang S.M."/>
            <person name="Mutuku M."/>
            <person name="Mkoji G."/>
            <person name="Steinauer M."/>
            <person name="Loker E.S."/>
        </authorList>
    </citation>
    <scope>NUCLEOTIDE SEQUENCE</scope>
    <source>
        <strain evidence="6">KasaAsao</strain>
    </source>
</reference>
<evidence type="ECO:0000256" key="1">
    <source>
        <dbReference type="ARBA" id="ARBA00005724"/>
    </source>
</evidence>
<gene>
    <name evidence="6" type="ORF">Bpfe_007922</name>
</gene>
<evidence type="ECO:0000259" key="3">
    <source>
        <dbReference type="Pfam" id="PF10363"/>
    </source>
</evidence>
<evidence type="ECO:0000256" key="2">
    <source>
        <dbReference type="SAM" id="MobiDB-lite"/>
    </source>
</evidence>
<feature type="domain" description="TANGO6 HEAT repeat" evidence="4">
    <location>
        <begin position="354"/>
        <end position="593"/>
    </location>
</feature>
<dbReference type="Gene3D" id="1.25.10.10">
    <property type="entry name" value="Leucine-rich Repeat Variant"/>
    <property type="match status" value="1"/>
</dbReference>
<comment type="caution">
    <text evidence="6">The sequence shown here is derived from an EMBL/GenBank/DDBJ whole genome shotgun (WGS) entry which is preliminary data.</text>
</comment>
<keyword evidence="7" id="KW-1185">Reference proteome</keyword>
<comment type="similarity">
    <text evidence="1">Belongs to the Tango6 family.</text>
</comment>
<accession>A0AAD8FF54</accession>
<proteinExistence type="inferred from homology"/>
<dbReference type="Pfam" id="PF10363">
    <property type="entry name" value="RTP1_C1"/>
    <property type="match status" value="1"/>
</dbReference>
<dbReference type="InterPro" id="IPR011989">
    <property type="entry name" value="ARM-like"/>
</dbReference>
<dbReference type="InterPro" id="IPR057407">
    <property type="entry name" value="HEAT_TANGO6"/>
</dbReference>
<name>A0AAD8FF54_BIOPF</name>
<sequence length="1104" mass="121906">MATSIAVSTNQLIIESLKILTSPGGSKYSVSEDGSEELLNTVLEMNLILFLEFLSKNPSLLDNIKLESNFLPEDMGQSFQACDNITVRQKYAEIFTVLLNCLRRNVSNKIFETNLKGDTNKESELADDALSVQQEKIISTSLQFLLVLGIYPYLPPGVGIPVSQRLGPGQIFLATAHDYSSELNDLQRIRLILPIIKLFCDLFSVPSLQSSIVNNYLSDVLTALIYLRHCAKLILKRTDFSVKTSVDDTAINKDRKTLSPNDISQEVSNQKADVLVYPITKTFMNIDPYQQPWSLLAVIKYTNINIDLVIRSSSASLVLKSLMILSGAGKASSLTPKTPPWFRRIIAGIMKDVLMVPPGVLHFISSFIVESASSNSNSQDWQNCIAVAQIISRCPVNDKNMHQFFTSVCHQLIDLLQSAQFKSHPLIIRAVGATISEVNLLQPVIMKDVCLSHLHSPLLRLASNQGLSSATSGFVLPEIVLTSCIETLHKLYIIGQEPQSPFMKTLFPVVGILFSLFVFTRSSHCNLRTLCCDLVKSYLTACDTNTGINCLMALVLQSTETYPCVSQNVKLIWGSSGGVEAIKSEATEKHQEMSSWTLPVDAALDIISSLDKPELISDLFIHLLQKLTEIISAETLQVGIVLPGISLAKDQQSAKLDELKEKIVMISFLASLGEKFGENVIQSCHHVLLFTKVTLERCLKVCQSSDEEKTQMFEWETVSMALSLLTAVLGGAAQLTEQDNQLLDELVPILTALHQNQATDPMVKEMAEDLKIAVATRGLVWGELNKSKRSAQKSGVKQMSTSSKSTQSLIEVLSETNIDDESTNDVENSYKRTDFPDVHHSTKVQQALQDLCDPLLPVRGHGLISLSRLVEDRDPEVLNKSKLLLKVFQENLSHNDSYIYLAAVNGLASLSDLDPKMVIPCLTTEFKTQSLASSVSSIQTVLKVGEAVVKATRRLGELTPHYRDVLLTAMLIGCRHGDSLVRASSLSGLAEICKLLRYAVGPVLHEIVTCCRDVINSDPDPEPRKAAALTLSQLIQGFGRDALKALEDVLLDIYRTLKLCLAHDKDDKVQLNVHLALTELDTVMKEVLFAKPELKKTITILGYQ</sequence>
<dbReference type="Proteomes" id="UP001233172">
    <property type="component" value="Unassembled WGS sequence"/>
</dbReference>
<dbReference type="AlphaFoldDB" id="A0AAD8FF54"/>
<protein>
    <submittedName>
        <fullName evidence="6">Transport and Golgi organization protein 6</fullName>
    </submittedName>
</protein>
<evidence type="ECO:0000259" key="5">
    <source>
        <dbReference type="Pfam" id="PF25267"/>
    </source>
</evidence>
<dbReference type="EMBL" id="JASAOG010000024">
    <property type="protein sequence ID" value="KAK0062717.1"/>
    <property type="molecule type" value="Genomic_DNA"/>
</dbReference>
<evidence type="ECO:0000313" key="7">
    <source>
        <dbReference type="Proteomes" id="UP001233172"/>
    </source>
</evidence>
<dbReference type="InterPro" id="IPR016024">
    <property type="entry name" value="ARM-type_fold"/>
</dbReference>
<feature type="domain" description="TANGO6 N-terminal" evidence="5">
    <location>
        <begin position="10"/>
        <end position="232"/>
    </location>
</feature>
<dbReference type="InterPro" id="IPR019451">
    <property type="entry name" value="Rtp1_C1"/>
</dbReference>
<dbReference type="PANTHER" id="PTHR20959:SF1">
    <property type="entry name" value="TRANSPORT AND GOLGI ORGANIZATION PROTEIN 6 HOMOLOG"/>
    <property type="match status" value="1"/>
</dbReference>
<reference evidence="6" key="2">
    <citation type="submission" date="2023-04" db="EMBL/GenBank/DDBJ databases">
        <authorList>
            <person name="Bu L."/>
            <person name="Lu L."/>
            <person name="Laidemitt M.R."/>
            <person name="Zhang S.M."/>
            <person name="Mutuku M."/>
            <person name="Mkoji G."/>
            <person name="Steinauer M."/>
            <person name="Loker E.S."/>
        </authorList>
    </citation>
    <scope>NUCLEOTIDE SEQUENCE</scope>
    <source>
        <strain evidence="6">KasaAsao</strain>
        <tissue evidence="6">Whole Snail</tissue>
    </source>
</reference>
<dbReference type="SUPFAM" id="SSF48371">
    <property type="entry name" value="ARM repeat"/>
    <property type="match status" value="1"/>
</dbReference>
<dbReference type="InterPro" id="IPR039600">
    <property type="entry name" value="TANGO6/Rtp1"/>
</dbReference>
<organism evidence="6 7">
    <name type="scientific">Biomphalaria pfeifferi</name>
    <name type="common">Bloodfluke planorb</name>
    <name type="synonym">Freshwater snail</name>
    <dbReference type="NCBI Taxonomy" id="112525"/>
    <lineage>
        <taxon>Eukaryota</taxon>
        <taxon>Metazoa</taxon>
        <taxon>Spiralia</taxon>
        <taxon>Lophotrochozoa</taxon>
        <taxon>Mollusca</taxon>
        <taxon>Gastropoda</taxon>
        <taxon>Heterobranchia</taxon>
        <taxon>Euthyneura</taxon>
        <taxon>Panpulmonata</taxon>
        <taxon>Hygrophila</taxon>
        <taxon>Lymnaeoidea</taxon>
        <taxon>Planorbidae</taxon>
        <taxon>Biomphalaria</taxon>
    </lineage>
</organism>
<evidence type="ECO:0000313" key="6">
    <source>
        <dbReference type="EMBL" id="KAK0062717.1"/>
    </source>
</evidence>
<evidence type="ECO:0000259" key="4">
    <source>
        <dbReference type="Pfam" id="PF23565"/>
    </source>
</evidence>
<dbReference type="Pfam" id="PF23565">
    <property type="entry name" value="ARM_TANGO6"/>
    <property type="match status" value="1"/>
</dbReference>
<dbReference type="GO" id="GO:0009306">
    <property type="term" value="P:protein secretion"/>
    <property type="evidence" value="ECO:0007669"/>
    <property type="project" value="TreeGrafter"/>
</dbReference>